<name>A0ABR3PHW3_9PEZI</name>
<dbReference type="Proteomes" id="UP001562354">
    <property type="component" value="Unassembled WGS sequence"/>
</dbReference>
<organism evidence="2 3">
    <name type="scientific">Neodothiora populina</name>
    <dbReference type="NCBI Taxonomy" id="2781224"/>
    <lineage>
        <taxon>Eukaryota</taxon>
        <taxon>Fungi</taxon>
        <taxon>Dikarya</taxon>
        <taxon>Ascomycota</taxon>
        <taxon>Pezizomycotina</taxon>
        <taxon>Dothideomycetes</taxon>
        <taxon>Dothideomycetidae</taxon>
        <taxon>Dothideales</taxon>
        <taxon>Dothioraceae</taxon>
        <taxon>Neodothiora</taxon>
    </lineage>
</organism>
<dbReference type="RefSeq" id="XP_069201933.1">
    <property type="nucleotide sequence ID" value="XM_069347326.1"/>
</dbReference>
<dbReference type="Gene3D" id="1.25.40.20">
    <property type="entry name" value="Ankyrin repeat-containing domain"/>
    <property type="match status" value="1"/>
</dbReference>
<evidence type="ECO:0000256" key="1">
    <source>
        <dbReference type="SAM" id="MobiDB-lite"/>
    </source>
</evidence>
<sequence length="238" mass="25269">MATITIDRLLNLVPDQPQTVLTHIQQTPSLASAQDSHGYSLLHASVSYNQALLLRALVRDFDADINLRDEDDETPLFAAENVDIARVVLEELNGDASARNSEGQTAAEKMSEENEAPVVAAYIRDFVAGAAVGGAVSGASVTQVGVHVNGGASGNGIAPPPPLPQGVNIEMGTMTEGDQNAVGEPDPEIRRRIEELAARPDFESEETQAELRRLVTDALGGYSAQAADSGRETKRRAE</sequence>
<dbReference type="EMBL" id="JBFMKM010000006">
    <property type="protein sequence ID" value="KAL1305660.1"/>
    <property type="molecule type" value="Genomic_DNA"/>
</dbReference>
<reference evidence="2 3" key="1">
    <citation type="submission" date="2024-07" db="EMBL/GenBank/DDBJ databases">
        <title>Draft sequence of the Neodothiora populina.</title>
        <authorList>
            <person name="Drown D.D."/>
            <person name="Schuette U.S."/>
            <person name="Buechlein A.B."/>
            <person name="Rusch D.R."/>
            <person name="Winton L.W."/>
            <person name="Adams G.A."/>
        </authorList>
    </citation>
    <scope>NUCLEOTIDE SEQUENCE [LARGE SCALE GENOMIC DNA]</scope>
    <source>
        <strain evidence="2 3">CPC 39397</strain>
    </source>
</reference>
<comment type="caution">
    <text evidence="2">The sequence shown here is derived from an EMBL/GenBank/DDBJ whole genome shotgun (WGS) entry which is preliminary data.</text>
</comment>
<feature type="region of interest" description="Disordered" evidence="1">
    <location>
        <begin position="219"/>
        <end position="238"/>
    </location>
</feature>
<evidence type="ECO:0000313" key="3">
    <source>
        <dbReference type="Proteomes" id="UP001562354"/>
    </source>
</evidence>
<dbReference type="InterPro" id="IPR036770">
    <property type="entry name" value="Ankyrin_rpt-contain_sf"/>
</dbReference>
<gene>
    <name evidence="2" type="ORF">AAFC00_007254</name>
</gene>
<evidence type="ECO:0000313" key="2">
    <source>
        <dbReference type="EMBL" id="KAL1305660.1"/>
    </source>
</evidence>
<accession>A0ABR3PHW3</accession>
<proteinExistence type="predicted"/>
<dbReference type="GeneID" id="95980953"/>
<keyword evidence="3" id="KW-1185">Reference proteome</keyword>
<protein>
    <recommendedName>
        <fullName evidence="4">Ankyrin repeat protein</fullName>
    </recommendedName>
</protein>
<feature type="compositionally biased region" description="Basic and acidic residues" evidence="1">
    <location>
        <begin position="229"/>
        <end position="238"/>
    </location>
</feature>
<evidence type="ECO:0008006" key="4">
    <source>
        <dbReference type="Google" id="ProtNLM"/>
    </source>
</evidence>
<dbReference type="SUPFAM" id="SSF48403">
    <property type="entry name" value="Ankyrin repeat"/>
    <property type="match status" value="1"/>
</dbReference>